<evidence type="ECO:0000313" key="6">
    <source>
        <dbReference type="Proteomes" id="UP000270296"/>
    </source>
</evidence>
<keyword evidence="6" id="KW-1185">Reference proteome</keyword>
<comment type="subcellular location">
    <subcellularLocation>
        <location evidence="1">Nucleus</location>
    </subcellularLocation>
</comment>
<evidence type="ECO:0000313" key="5">
    <source>
        <dbReference type="EMBL" id="VDO84558.1"/>
    </source>
</evidence>
<dbReference type="InterPro" id="IPR036898">
    <property type="entry name" value="RNA_pol_Rpb7-like_N_sf"/>
</dbReference>
<reference evidence="5 6" key="2">
    <citation type="submission" date="2018-11" db="EMBL/GenBank/DDBJ databases">
        <authorList>
            <consortium name="Pathogen Informatics"/>
        </authorList>
    </citation>
    <scope>NUCLEOTIDE SEQUENCE [LARGE SCALE GENOMIC DNA]</scope>
</reference>
<sequence length="202" mass="22293">MVMKTDGSPQNKKVFVTEMYFLQTLKSNVLLNSCDFNTSIMESVRTKLSSQFEGASFGALGMVVRLYAIDSIGQPIDKTAGGDGAVFPVEFRVVAFRPVVGERLCAVVEQVNARGIICRIENTLVFICRCSMPYDLMFMHSINPPFYRNPGNTVSIMVGDLLQFEVTVAECLGFDYFVMGTLLGRDLGVVLTLHGLVPYGTF</sequence>
<dbReference type="AlphaFoldDB" id="A0A183IA72"/>
<dbReference type="PANTHER" id="PTHR12709">
    <property type="entry name" value="DNA-DIRECTED RNA POLYMERASE II, III"/>
    <property type="match status" value="1"/>
</dbReference>
<name>A0A183IA72_9BILA</name>
<gene>
    <name evidence="5" type="ORF">SBAD_LOCUS516</name>
</gene>
<dbReference type="GO" id="GO:0000428">
    <property type="term" value="C:DNA-directed RNA polymerase complex"/>
    <property type="evidence" value="ECO:0007669"/>
    <property type="project" value="UniProtKB-KW"/>
</dbReference>
<accession>A0A183IA72</accession>
<protein>
    <submittedName>
        <fullName evidence="7">DNA-directed RNA polymerase II subunit RPB7</fullName>
    </submittedName>
</protein>
<dbReference type="InterPro" id="IPR045113">
    <property type="entry name" value="Rpb7-like"/>
</dbReference>
<reference evidence="7" key="1">
    <citation type="submission" date="2016-06" db="UniProtKB">
        <authorList>
            <consortium name="WormBaseParasite"/>
        </authorList>
    </citation>
    <scope>IDENTIFICATION</scope>
</reference>
<dbReference type="EMBL" id="UZAM01001551">
    <property type="protein sequence ID" value="VDO84558.1"/>
    <property type="molecule type" value="Genomic_DNA"/>
</dbReference>
<evidence type="ECO:0000256" key="3">
    <source>
        <dbReference type="ARBA" id="ARBA00022478"/>
    </source>
</evidence>
<dbReference type="PANTHER" id="PTHR12709:SF4">
    <property type="entry name" value="DNA-DIRECTED RNA POLYMERASE II SUBUNIT RPB7"/>
    <property type="match status" value="1"/>
</dbReference>
<dbReference type="WBParaSite" id="SBAD_0000053801-mRNA-1">
    <property type="protein sequence ID" value="SBAD_0000053801-mRNA-1"/>
    <property type="gene ID" value="SBAD_0000053801"/>
</dbReference>
<dbReference type="InterPro" id="IPR012340">
    <property type="entry name" value="NA-bd_OB-fold"/>
</dbReference>
<evidence type="ECO:0000256" key="2">
    <source>
        <dbReference type="ARBA" id="ARBA00009307"/>
    </source>
</evidence>
<dbReference type="OrthoDB" id="10256606at2759"/>
<dbReference type="Gene3D" id="2.40.50.140">
    <property type="entry name" value="Nucleic acid-binding proteins"/>
    <property type="match status" value="1"/>
</dbReference>
<evidence type="ECO:0000313" key="7">
    <source>
        <dbReference type="WBParaSite" id="SBAD_0000053801-mRNA-1"/>
    </source>
</evidence>
<proteinExistence type="inferred from homology"/>
<dbReference type="Proteomes" id="UP000270296">
    <property type="component" value="Unassembled WGS sequence"/>
</dbReference>
<dbReference type="Gene3D" id="3.30.1490.120">
    <property type="entry name" value="RNA polymerase Rpb7-like, N-terminal domain"/>
    <property type="match status" value="1"/>
</dbReference>
<organism evidence="7">
    <name type="scientific">Soboliphyme baturini</name>
    <dbReference type="NCBI Taxonomy" id="241478"/>
    <lineage>
        <taxon>Eukaryota</taxon>
        <taxon>Metazoa</taxon>
        <taxon>Ecdysozoa</taxon>
        <taxon>Nematoda</taxon>
        <taxon>Enoplea</taxon>
        <taxon>Dorylaimia</taxon>
        <taxon>Dioctophymatida</taxon>
        <taxon>Dioctophymatoidea</taxon>
        <taxon>Soboliphymatidae</taxon>
        <taxon>Soboliphyme</taxon>
    </lineage>
</organism>
<evidence type="ECO:0000256" key="1">
    <source>
        <dbReference type="ARBA" id="ARBA00004123"/>
    </source>
</evidence>
<keyword evidence="4" id="KW-0804">Transcription</keyword>
<dbReference type="GO" id="GO:0006352">
    <property type="term" value="P:DNA-templated transcription initiation"/>
    <property type="evidence" value="ECO:0007669"/>
    <property type="project" value="InterPro"/>
</dbReference>
<keyword evidence="3" id="KW-0240">DNA-directed RNA polymerase</keyword>
<dbReference type="GO" id="GO:0005634">
    <property type="term" value="C:nucleus"/>
    <property type="evidence" value="ECO:0007669"/>
    <property type="project" value="UniProtKB-SubCell"/>
</dbReference>
<dbReference type="SUPFAM" id="SSF88798">
    <property type="entry name" value="N-terminal, heterodimerisation domain of RBP7 (RpoE)"/>
    <property type="match status" value="1"/>
</dbReference>
<evidence type="ECO:0000256" key="4">
    <source>
        <dbReference type="ARBA" id="ARBA00023163"/>
    </source>
</evidence>
<comment type="similarity">
    <text evidence="2">Belongs to the eukaryotic RPB7/RPC8 RNA polymerase subunit family.</text>
</comment>